<protein>
    <submittedName>
        <fullName evidence="2">FAD-binding monooxygenase</fullName>
    </submittedName>
</protein>
<evidence type="ECO:0000259" key="1">
    <source>
        <dbReference type="Pfam" id="PF01494"/>
    </source>
</evidence>
<dbReference type="SUPFAM" id="SSF51905">
    <property type="entry name" value="FAD/NAD(P)-binding domain"/>
    <property type="match status" value="1"/>
</dbReference>
<accession>A0A8J3BMW9</accession>
<dbReference type="InterPro" id="IPR036188">
    <property type="entry name" value="FAD/NAD-bd_sf"/>
</dbReference>
<dbReference type="PANTHER" id="PTHR46865">
    <property type="entry name" value="OXIDOREDUCTASE-RELATED"/>
    <property type="match status" value="1"/>
</dbReference>
<keyword evidence="3" id="KW-1185">Reference proteome</keyword>
<dbReference type="PANTHER" id="PTHR46865:SF2">
    <property type="entry name" value="MONOOXYGENASE"/>
    <property type="match status" value="1"/>
</dbReference>
<dbReference type="Gene3D" id="3.50.50.60">
    <property type="entry name" value="FAD/NAD(P)-binding domain"/>
    <property type="match status" value="1"/>
</dbReference>
<dbReference type="Pfam" id="PF01494">
    <property type="entry name" value="FAD_binding_3"/>
    <property type="match status" value="1"/>
</dbReference>
<dbReference type="GO" id="GO:0071949">
    <property type="term" value="F:FAD binding"/>
    <property type="evidence" value="ECO:0007669"/>
    <property type="project" value="InterPro"/>
</dbReference>
<gene>
    <name evidence="2" type="ORF">GCM10010124_13730</name>
</gene>
<dbReference type="PRINTS" id="PR00420">
    <property type="entry name" value="RNGMNOXGNASE"/>
</dbReference>
<reference evidence="2" key="2">
    <citation type="submission" date="2020-09" db="EMBL/GenBank/DDBJ databases">
        <authorList>
            <person name="Sun Q."/>
            <person name="Ohkuma M."/>
        </authorList>
    </citation>
    <scope>NUCLEOTIDE SEQUENCE</scope>
    <source>
        <strain evidence="2">JCM 3091</strain>
    </source>
</reference>
<name>A0A8J3BMW9_9ACTN</name>
<reference evidence="2" key="1">
    <citation type="journal article" date="2014" name="Int. J. Syst. Evol. Microbiol.">
        <title>Complete genome sequence of Corynebacterium casei LMG S-19264T (=DSM 44701T), isolated from a smear-ripened cheese.</title>
        <authorList>
            <consortium name="US DOE Joint Genome Institute (JGI-PGF)"/>
            <person name="Walter F."/>
            <person name="Albersmeier A."/>
            <person name="Kalinowski J."/>
            <person name="Ruckert C."/>
        </authorList>
    </citation>
    <scope>NUCLEOTIDE SEQUENCE</scope>
    <source>
        <strain evidence="2">JCM 3091</strain>
    </source>
</reference>
<dbReference type="InterPro" id="IPR051704">
    <property type="entry name" value="FAD_aromatic-hydroxylase"/>
</dbReference>
<dbReference type="EMBL" id="BMQC01000003">
    <property type="protein sequence ID" value="GGK22469.1"/>
    <property type="molecule type" value="Genomic_DNA"/>
</dbReference>
<evidence type="ECO:0000313" key="3">
    <source>
        <dbReference type="Proteomes" id="UP000662200"/>
    </source>
</evidence>
<dbReference type="InterPro" id="IPR002938">
    <property type="entry name" value="FAD-bd"/>
</dbReference>
<dbReference type="RefSeq" id="WP_189113328.1">
    <property type="nucleotide sequence ID" value="NZ_BMQC01000003.1"/>
</dbReference>
<evidence type="ECO:0000313" key="2">
    <source>
        <dbReference type="EMBL" id="GGK22469.1"/>
    </source>
</evidence>
<keyword evidence="2" id="KW-0503">Monooxygenase</keyword>
<dbReference type="GO" id="GO:0004497">
    <property type="term" value="F:monooxygenase activity"/>
    <property type="evidence" value="ECO:0007669"/>
    <property type="project" value="UniProtKB-KW"/>
</dbReference>
<sequence length="396" mass="42424">MPVRGSVLVSGAGVAGTAAAYWLSRSGWDVVLVERAAALRTAGQNIDVRGAARTVVRRMGLEAHLLAAGTGEVGTRFVDRRGRTVAEFPAGTADTDGPTAEMEVLRGELVASLDALLRDRVAHRYGDSVRAVVQDAEGVDVEFAHGPPGRFDLLVVAEGFHSHTRRLVFGDVRLRDLGQYMAYGTVPRTAEDDHWWRWLPAGRGRAVMLRPDNVGTTRALLAFLGPPTGLERRAPREQVAHLREVFADVGWAAPRILGALAADHDDFYLDRVGQVHAPRWTHGRVALTGDAAYCPSPISGMGTSLALTGAYVLAGELTARQDHAAAWGAYEALMRPYVRRAQQLPPGGPRLVNPVSGVGVSVLHTVMRLAASRVGRAVTARLFAPPADSIALPAYP</sequence>
<dbReference type="Gene3D" id="3.30.9.10">
    <property type="entry name" value="D-Amino Acid Oxidase, subunit A, domain 2"/>
    <property type="match status" value="1"/>
</dbReference>
<proteinExistence type="predicted"/>
<feature type="domain" description="FAD-binding" evidence="1">
    <location>
        <begin position="6"/>
        <end position="322"/>
    </location>
</feature>
<keyword evidence="2" id="KW-0560">Oxidoreductase</keyword>
<dbReference type="AlphaFoldDB" id="A0A8J3BMW9"/>
<dbReference type="Proteomes" id="UP000662200">
    <property type="component" value="Unassembled WGS sequence"/>
</dbReference>
<comment type="caution">
    <text evidence="2">The sequence shown here is derived from an EMBL/GenBank/DDBJ whole genome shotgun (WGS) entry which is preliminary data.</text>
</comment>
<organism evidence="2 3">
    <name type="scientific">Pilimelia terevasa</name>
    <dbReference type="NCBI Taxonomy" id="53372"/>
    <lineage>
        <taxon>Bacteria</taxon>
        <taxon>Bacillati</taxon>
        <taxon>Actinomycetota</taxon>
        <taxon>Actinomycetes</taxon>
        <taxon>Micromonosporales</taxon>
        <taxon>Micromonosporaceae</taxon>
        <taxon>Pilimelia</taxon>
    </lineage>
</organism>